<organism evidence="1 2">
    <name type="scientific">Candidatus Marithioploca araucensis</name>
    <dbReference type="NCBI Taxonomy" id="70273"/>
    <lineage>
        <taxon>Bacteria</taxon>
        <taxon>Pseudomonadati</taxon>
        <taxon>Pseudomonadota</taxon>
        <taxon>Gammaproteobacteria</taxon>
        <taxon>Thiotrichales</taxon>
        <taxon>Thiotrichaceae</taxon>
        <taxon>Candidatus Marithioploca</taxon>
    </lineage>
</organism>
<sequence length="69" mass="7963">MSLKIDKSLAEVLEWRAKLQKETESMLSAEEQVAYIHQKAQNFMRRYNLSLIATDSSGRKMPYPPPLHG</sequence>
<keyword evidence="2" id="KW-1185">Reference proteome</keyword>
<reference evidence="1" key="1">
    <citation type="submission" date="2023-06" db="EMBL/GenBank/DDBJ databases">
        <title>Uncultivated large filamentous bacteria from sulfidic sediments reveal new species and different genomic features in energy metabolism and defense.</title>
        <authorList>
            <person name="Fonseca A."/>
        </authorList>
    </citation>
    <scope>NUCLEOTIDE SEQUENCE</scope>
    <source>
        <strain evidence="1">HSG4</strain>
    </source>
</reference>
<dbReference type="EMBL" id="JAUCGM010000828">
    <property type="protein sequence ID" value="MDM8563719.1"/>
    <property type="molecule type" value="Genomic_DNA"/>
</dbReference>
<comment type="caution">
    <text evidence="1">The sequence shown here is derived from an EMBL/GenBank/DDBJ whole genome shotgun (WGS) entry which is preliminary data.</text>
</comment>
<evidence type="ECO:0000313" key="2">
    <source>
        <dbReference type="Proteomes" id="UP001171945"/>
    </source>
</evidence>
<name>A0ABT7VVW5_9GAMM</name>
<proteinExistence type="predicted"/>
<protein>
    <submittedName>
        <fullName evidence="1">Uncharacterized protein</fullName>
    </submittedName>
</protein>
<gene>
    <name evidence="1" type="ORF">QUF54_10235</name>
</gene>
<dbReference type="Proteomes" id="UP001171945">
    <property type="component" value="Unassembled WGS sequence"/>
</dbReference>
<accession>A0ABT7VVW5</accession>
<evidence type="ECO:0000313" key="1">
    <source>
        <dbReference type="EMBL" id="MDM8563719.1"/>
    </source>
</evidence>